<dbReference type="VEuPathDB" id="PlasmoDB:PVX_003490"/>
<feature type="transmembrane region" description="Helical" evidence="1">
    <location>
        <begin position="756"/>
        <end position="776"/>
    </location>
</feature>
<evidence type="ECO:0000313" key="2">
    <source>
        <dbReference type="EMBL" id="SCO65539.1"/>
    </source>
</evidence>
<evidence type="ECO:0000313" key="3">
    <source>
        <dbReference type="Proteomes" id="UP000196402"/>
    </source>
</evidence>
<dbReference type="VEuPathDB" id="PlasmoDB:PVPAM_040014000"/>
<dbReference type="Proteomes" id="UP000196402">
    <property type="component" value="Chromosome 4"/>
</dbReference>
<reference evidence="2 3" key="1">
    <citation type="submission" date="2016-07" db="EMBL/GenBank/DDBJ databases">
        <authorList>
            <consortium name="Pathogen Informatics"/>
        </authorList>
    </citation>
    <scope>NUCLEOTIDE SEQUENCE [LARGE SCALE GENOMIC DNA]</scope>
</reference>
<keyword evidence="1" id="KW-1133">Transmembrane helix</keyword>
<dbReference type="AlphaFoldDB" id="A0A1G4GSI2"/>
<gene>
    <name evidence="2" type="ORF">PVT01_040005800</name>
</gene>
<dbReference type="Pfam" id="PF05795">
    <property type="entry name" value="Plasmodium_Vir"/>
    <property type="match status" value="4"/>
</dbReference>
<accession>A0A1G4GSI2</accession>
<name>A0A1G4GSI2_PLAVI</name>
<sequence length="828" mass="99340">MNRNVVDSAISLLQGDGQFGKKCKLYIFYSLYDMNMNPWNTDVRVKCNLKSDKLYKMLCQIEQSLKYIREYITLFDVDIKMALDYLIYWFYGQLNEIGNNVNNINLFHNKVTKYMNDEFPELQDYLNKKYIKSYNIKVLQNKKKLYDFLNYYIYIKDMLSKGRNNQDYCNYIGYIFKLYKEIHDDYNSMNSGWYDDEIELFKTKFSDVDKEINLLEEKCPHINLNLIFDKNNKSIRLIEQEKSKEKVEKTFESIKTIPQGISLENTTLNKFYSKLEESIQERYTIEGCNSSNENYIKNDKDFCAMWEKMNKILGEWKEKFVKSYDLSRNKSCDYLNYWLYEKVKKFEDTSNIIPFLYKVRELFFKNKFCNSKRYDFRIDQMENKKFLFDFVENFDDIMVKLNVTDINEKEKYCKYVKFFFDVYKKMETSTNGSKGYKEEMNHFQTKFLGNINVLNNLNIKCPGKCLKFIFTDEYTNFCTSEQESRDVVQRHQTGCTNKDNFEVISIDSTLENLYDELNKKDTIDNYKYYCTELEKHECTHPGVTTLCTKAVKNLIHLSLMPQNEERDERCFTLKHWLYQEIRKKFHRNTTNASYEPVITKLKDVVLRINNTHFSGKPCYCSFDGTLNEWKEQKYLHDYFKSFDSIESFINKDQDACIKHFGSVNYTNKLYEKYIGECCYCFKSGHCKEWCPDYFKCEDTLNPYNLYLKLKCTEEHAKDFTIVDKPISIDNHVITTTRNSLLLAYQNKLQDPFYSTVLYAFGTLGIFMIFFVFYKFTPFGSLFHRKKHNNRERMQNFISEYYGELTADESGHENVNRNRRKIQLAYNSA</sequence>
<keyword evidence="1" id="KW-0472">Membrane</keyword>
<protein>
    <submittedName>
        <fullName evidence="2">VIR protein</fullName>
    </submittedName>
</protein>
<dbReference type="VEuPathDB" id="PlasmoDB:PVW1_040009500"/>
<evidence type="ECO:0000256" key="1">
    <source>
        <dbReference type="SAM" id="Phobius"/>
    </source>
</evidence>
<organism evidence="2 3">
    <name type="scientific">Plasmodium vivax</name>
    <name type="common">malaria parasite P. vivax</name>
    <dbReference type="NCBI Taxonomy" id="5855"/>
    <lineage>
        <taxon>Eukaryota</taxon>
        <taxon>Sar</taxon>
        <taxon>Alveolata</taxon>
        <taxon>Apicomplexa</taxon>
        <taxon>Aconoidasida</taxon>
        <taxon>Haemosporida</taxon>
        <taxon>Plasmodiidae</taxon>
        <taxon>Plasmodium</taxon>
        <taxon>Plasmodium (Plasmodium)</taxon>
    </lineage>
</organism>
<dbReference type="InterPro" id="IPR008780">
    <property type="entry name" value="Plasmodium_Vir"/>
</dbReference>
<dbReference type="EMBL" id="LT615242">
    <property type="protein sequence ID" value="SCO65539.1"/>
    <property type="molecule type" value="Genomic_DNA"/>
</dbReference>
<keyword evidence="1" id="KW-0812">Transmembrane</keyword>
<proteinExistence type="predicted"/>
<dbReference type="VEuPathDB" id="PlasmoDB:PVP01_0403300"/>